<evidence type="ECO:0000313" key="5">
    <source>
        <dbReference type="EMBL" id="KAG0497909.1"/>
    </source>
</evidence>
<name>A0A835RYG7_VANPL</name>
<evidence type="ECO:0000256" key="2">
    <source>
        <dbReference type="ARBA" id="ARBA00023242"/>
    </source>
</evidence>
<evidence type="ECO:0000256" key="1">
    <source>
        <dbReference type="ARBA" id="ARBA00004123"/>
    </source>
</evidence>
<keyword evidence="2" id="KW-0539">Nucleus</keyword>
<dbReference type="PANTHER" id="PTHR47358">
    <property type="entry name" value="E3 UBIQUITIN-PROTEIN LIGASE HOS1"/>
    <property type="match status" value="1"/>
</dbReference>
<evidence type="ECO:0000259" key="4">
    <source>
        <dbReference type="Pfam" id="PF13934"/>
    </source>
</evidence>
<evidence type="ECO:0000256" key="3">
    <source>
        <dbReference type="SAM" id="MobiDB-lite"/>
    </source>
</evidence>
<dbReference type="GO" id="GO:0016567">
    <property type="term" value="P:protein ubiquitination"/>
    <property type="evidence" value="ECO:0007669"/>
    <property type="project" value="InterPro"/>
</dbReference>
<reference evidence="5 6" key="1">
    <citation type="journal article" date="2020" name="Nat. Food">
        <title>A phased Vanilla planifolia genome enables genetic improvement of flavour and production.</title>
        <authorList>
            <person name="Hasing T."/>
            <person name="Tang H."/>
            <person name="Brym M."/>
            <person name="Khazi F."/>
            <person name="Huang T."/>
            <person name="Chambers A.H."/>
        </authorList>
    </citation>
    <scope>NUCLEOTIDE SEQUENCE [LARGE SCALE GENOMIC DNA]</scope>
    <source>
        <tissue evidence="5">Leaf</tissue>
    </source>
</reference>
<feature type="domain" description="ELYS-like" evidence="4">
    <location>
        <begin position="237"/>
        <end position="522"/>
    </location>
</feature>
<dbReference type="AlphaFoldDB" id="A0A835RYG7"/>
<dbReference type="OrthoDB" id="72851at2759"/>
<gene>
    <name evidence="5" type="ORF">HPP92_002600</name>
</gene>
<protein>
    <recommendedName>
        <fullName evidence="4">ELYS-like domain-containing protein</fullName>
    </recommendedName>
</protein>
<proteinExistence type="predicted"/>
<organism evidence="5 6">
    <name type="scientific">Vanilla planifolia</name>
    <name type="common">Vanilla</name>
    <dbReference type="NCBI Taxonomy" id="51239"/>
    <lineage>
        <taxon>Eukaryota</taxon>
        <taxon>Viridiplantae</taxon>
        <taxon>Streptophyta</taxon>
        <taxon>Embryophyta</taxon>
        <taxon>Tracheophyta</taxon>
        <taxon>Spermatophyta</taxon>
        <taxon>Magnoliopsida</taxon>
        <taxon>Liliopsida</taxon>
        <taxon>Asparagales</taxon>
        <taxon>Orchidaceae</taxon>
        <taxon>Vanilloideae</taxon>
        <taxon>Vanilleae</taxon>
        <taxon>Vanilla</taxon>
    </lineage>
</organism>
<keyword evidence="6" id="KW-1185">Reference proteome</keyword>
<feature type="compositionally biased region" description="Basic residues" evidence="3">
    <location>
        <begin position="821"/>
        <end position="837"/>
    </location>
</feature>
<dbReference type="InterPro" id="IPR025151">
    <property type="entry name" value="ELYS_dom"/>
</dbReference>
<dbReference type="GO" id="GO:0004842">
    <property type="term" value="F:ubiquitin-protein transferase activity"/>
    <property type="evidence" value="ECO:0007669"/>
    <property type="project" value="InterPro"/>
</dbReference>
<dbReference type="GO" id="GO:0005634">
    <property type="term" value="C:nucleus"/>
    <property type="evidence" value="ECO:0007669"/>
    <property type="project" value="UniProtKB-SubCell"/>
</dbReference>
<dbReference type="Proteomes" id="UP000636800">
    <property type="component" value="Chromosome 1"/>
</dbReference>
<comment type="caution">
    <text evidence="5">The sequence shown here is derived from an EMBL/GenBank/DDBJ whole genome shotgun (WGS) entry which is preliminary data.</text>
</comment>
<dbReference type="Pfam" id="PF13934">
    <property type="entry name" value="ELYS"/>
    <property type="match status" value="1"/>
</dbReference>
<dbReference type="InterPro" id="IPR044718">
    <property type="entry name" value="HOS1"/>
</dbReference>
<evidence type="ECO:0000313" key="6">
    <source>
        <dbReference type="Proteomes" id="UP000636800"/>
    </source>
</evidence>
<comment type="subcellular location">
    <subcellularLocation>
        <location evidence="1">Nucleus</location>
    </subcellularLocation>
</comment>
<dbReference type="EMBL" id="JADCNL010000001">
    <property type="protein sequence ID" value="KAG0497909.1"/>
    <property type="molecule type" value="Genomic_DNA"/>
</dbReference>
<feature type="region of interest" description="Disordered" evidence="3">
    <location>
        <begin position="810"/>
        <end position="837"/>
    </location>
</feature>
<sequence>MCPICRTSIPINGNRLRPRLYYECANVGLISKKYVERFQEKDDSKDHLMAIQRLCSLFDVALDNNLVSLICHYVTDVCMDENAVSSDPGLSFLLDEVVVKDWCKQRFKGIIHELEVVYRLDLEGMRTKLYSLQKWTSQLIGISDVLDVMVSSFKDNLSAQLSDLQFLLDNMLKTKQHLEIMIWCIQHNFLENVRSSYADNQSWAVHVQKRKAAVIKHSWPDNSSYLQYYGGRPDPDLFIEQALSNLQIEDSYGEKDDEICISSLQDINSPVMFFSKINESNRNQASMCYPFENVRAAADVIFLYGASDMVVAKRAIFLYYLFDRHWASQDAEWKNLVDDFAVCFGIGSLAVLESLVFYLLDDHTDQALQEACRLLPEIVGAETHPKIAQILLERQCPDVALTVLRCSGCDGYRKYHNFEDDGVQPLSIDEALTILRVRIECGQLTEAFMFQRIHCSDLKGFTSQAQDVSPSNTVKSGLWIHHMEILITEMCSLCLRRNLIDRMVELPWDSMEEKFIHKFLFDCARKNPSSIYGSLLMVFYLQRYRYIEAYQVHCELKSLEKVLLEISDEGIANQITKTHHWRSVLVDKSLDLLPEVQRKQVLTGSPTESDFPSLGQDDQMVLHSTPELHQKLADTTVKSTSLVLPNDLNLPFKRTVSETPIKQYSSVSVVHRVSPRKVVASGFSQEFLSSSGLLENGSLLMPLKELHRSPQLMPSCEPRMTRSYDSMTYVGNADMHSTSVTSQHNIDMLKFSNNQSFLRDAVRDQPFKSSGKHSLLASALGTVTPEELTQKVQSFGSGIKLGSLWNSGESRDFNLGNPSSNRRRQFVRTRKARRDRY</sequence>
<accession>A0A835RYG7</accession>
<dbReference type="PANTHER" id="PTHR47358:SF2">
    <property type="entry name" value="E3 UBIQUITIN-PROTEIN LIGASE HOS1"/>
    <property type="match status" value="1"/>
</dbReference>